<dbReference type="InterPro" id="IPR040122">
    <property type="entry name" value="Importin_beta"/>
</dbReference>
<dbReference type="Proteomes" id="UP000215914">
    <property type="component" value="Unassembled WGS sequence"/>
</dbReference>
<dbReference type="Gramene" id="mRNA:HanXRQr2_Chr17g0804321">
    <property type="protein sequence ID" value="mRNA:HanXRQr2_Chr17g0804321"/>
    <property type="gene ID" value="HanXRQr2_Chr17g0804321"/>
</dbReference>
<accession>A0A9K3DKJ5</accession>
<evidence type="ECO:0000313" key="7">
    <source>
        <dbReference type="EMBL" id="KAF5755571.1"/>
    </source>
</evidence>
<name>A0A9K3DKJ5_HELAN</name>
<evidence type="ECO:0000256" key="1">
    <source>
        <dbReference type="ARBA" id="ARBA00004496"/>
    </source>
</evidence>
<reference evidence="7" key="2">
    <citation type="submission" date="2020-06" db="EMBL/GenBank/DDBJ databases">
        <title>Helianthus annuus Genome sequencing and assembly Release 2.</title>
        <authorList>
            <person name="Gouzy J."/>
            <person name="Langlade N."/>
            <person name="Munos S."/>
        </authorList>
    </citation>
    <scope>NUCLEOTIDE SEQUENCE</scope>
    <source>
        <tissue evidence="7">Leaves</tissue>
    </source>
</reference>
<evidence type="ECO:0000256" key="5">
    <source>
        <dbReference type="ARBA" id="ARBA00022927"/>
    </source>
</evidence>
<gene>
    <name evidence="7" type="ORF">HanXRQr2_Chr17g0804321</name>
</gene>
<dbReference type="GO" id="GO:0006606">
    <property type="term" value="P:protein import into nucleus"/>
    <property type="evidence" value="ECO:0000318"/>
    <property type="project" value="GO_Central"/>
</dbReference>
<keyword evidence="2" id="KW-0813">Transport</keyword>
<feature type="domain" description="Importin subunit beta-1/Transportin-1-like TPR repeats" evidence="6">
    <location>
        <begin position="281"/>
        <end position="525"/>
    </location>
</feature>
<comment type="caution">
    <text evidence="7">The sequence shown here is derived from an EMBL/GenBank/DDBJ whole genome shotgun (WGS) entry which is preliminary data.</text>
</comment>
<evidence type="ECO:0000313" key="8">
    <source>
        <dbReference type="Proteomes" id="UP000215914"/>
    </source>
</evidence>
<keyword evidence="4" id="KW-0677">Repeat</keyword>
<proteinExistence type="predicted"/>
<dbReference type="InterPro" id="IPR016024">
    <property type="entry name" value="ARM-type_fold"/>
</dbReference>
<keyword evidence="3" id="KW-0963">Cytoplasm</keyword>
<organism evidence="7 8">
    <name type="scientific">Helianthus annuus</name>
    <name type="common">Common sunflower</name>
    <dbReference type="NCBI Taxonomy" id="4232"/>
    <lineage>
        <taxon>Eukaryota</taxon>
        <taxon>Viridiplantae</taxon>
        <taxon>Streptophyta</taxon>
        <taxon>Embryophyta</taxon>
        <taxon>Tracheophyta</taxon>
        <taxon>Spermatophyta</taxon>
        <taxon>Magnoliopsida</taxon>
        <taxon>eudicotyledons</taxon>
        <taxon>Gunneridae</taxon>
        <taxon>Pentapetalae</taxon>
        <taxon>asterids</taxon>
        <taxon>campanulids</taxon>
        <taxon>Asterales</taxon>
        <taxon>Asteraceae</taxon>
        <taxon>Asteroideae</taxon>
        <taxon>Heliantheae alliance</taxon>
        <taxon>Heliantheae</taxon>
        <taxon>Helianthus</taxon>
    </lineage>
</organism>
<dbReference type="PANTHER" id="PTHR10527">
    <property type="entry name" value="IMPORTIN BETA"/>
    <property type="match status" value="1"/>
</dbReference>
<evidence type="ECO:0000256" key="3">
    <source>
        <dbReference type="ARBA" id="ARBA00022490"/>
    </source>
</evidence>
<dbReference type="InterPro" id="IPR058584">
    <property type="entry name" value="IMB1_TNPO1-like_TPR"/>
</dbReference>
<dbReference type="SUPFAM" id="SSF48371">
    <property type="entry name" value="ARM repeat"/>
    <property type="match status" value="1"/>
</dbReference>
<keyword evidence="8" id="KW-1185">Reference proteome</keyword>
<dbReference type="EMBL" id="MNCJ02000332">
    <property type="protein sequence ID" value="KAF5755571.1"/>
    <property type="molecule type" value="Genomic_DNA"/>
</dbReference>
<evidence type="ECO:0000256" key="2">
    <source>
        <dbReference type="ARBA" id="ARBA00022448"/>
    </source>
</evidence>
<protein>
    <submittedName>
        <fullName evidence="7">Armadillo-like helical, importin beta family</fullName>
    </submittedName>
</protein>
<dbReference type="GO" id="GO:0005737">
    <property type="term" value="C:cytoplasm"/>
    <property type="evidence" value="ECO:0000318"/>
    <property type="project" value="GO_Central"/>
</dbReference>
<dbReference type="Gene3D" id="1.25.10.10">
    <property type="entry name" value="Leucine-rich Repeat Variant"/>
    <property type="match status" value="1"/>
</dbReference>
<keyword evidence="5" id="KW-0653">Protein transport</keyword>
<dbReference type="Pfam" id="PF25574">
    <property type="entry name" value="TPR_IMB1"/>
    <property type="match status" value="1"/>
</dbReference>
<reference evidence="7" key="1">
    <citation type="journal article" date="2017" name="Nature">
        <title>The sunflower genome provides insights into oil metabolism, flowering and Asterid evolution.</title>
        <authorList>
            <person name="Badouin H."/>
            <person name="Gouzy J."/>
            <person name="Grassa C.J."/>
            <person name="Murat F."/>
            <person name="Staton S.E."/>
            <person name="Cottret L."/>
            <person name="Lelandais-Briere C."/>
            <person name="Owens G.L."/>
            <person name="Carrere S."/>
            <person name="Mayjonade B."/>
            <person name="Legrand L."/>
            <person name="Gill N."/>
            <person name="Kane N.C."/>
            <person name="Bowers J.E."/>
            <person name="Hubner S."/>
            <person name="Bellec A."/>
            <person name="Berard A."/>
            <person name="Berges H."/>
            <person name="Blanchet N."/>
            <person name="Boniface M.C."/>
            <person name="Brunel D."/>
            <person name="Catrice O."/>
            <person name="Chaidir N."/>
            <person name="Claudel C."/>
            <person name="Donnadieu C."/>
            <person name="Faraut T."/>
            <person name="Fievet G."/>
            <person name="Helmstetter N."/>
            <person name="King M."/>
            <person name="Knapp S.J."/>
            <person name="Lai Z."/>
            <person name="Le Paslier M.C."/>
            <person name="Lippi Y."/>
            <person name="Lorenzon L."/>
            <person name="Mandel J.R."/>
            <person name="Marage G."/>
            <person name="Marchand G."/>
            <person name="Marquand E."/>
            <person name="Bret-Mestries E."/>
            <person name="Morien E."/>
            <person name="Nambeesan S."/>
            <person name="Nguyen T."/>
            <person name="Pegot-Espagnet P."/>
            <person name="Pouilly N."/>
            <person name="Raftis F."/>
            <person name="Sallet E."/>
            <person name="Schiex T."/>
            <person name="Thomas J."/>
            <person name="Vandecasteele C."/>
            <person name="Vares D."/>
            <person name="Vear F."/>
            <person name="Vautrin S."/>
            <person name="Crespi M."/>
            <person name="Mangin B."/>
            <person name="Burke J.M."/>
            <person name="Salse J."/>
            <person name="Munos S."/>
            <person name="Vincourt P."/>
            <person name="Rieseberg L.H."/>
            <person name="Langlade N.B."/>
        </authorList>
    </citation>
    <scope>NUCLEOTIDE SEQUENCE</scope>
    <source>
        <tissue evidence="7">Leaves</tissue>
    </source>
</reference>
<dbReference type="GO" id="GO:0008139">
    <property type="term" value="F:nuclear localization sequence binding"/>
    <property type="evidence" value="ECO:0000318"/>
    <property type="project" value="GO_Central"/>
</dbReference>
<dbReference type="AlphaFoldDB" id="A0A9K3DKJ5"/>
<dbReference type="GO" id="GO:0061608">
    <property type="term" value="F:nuclear import signal receptor activity"/>
    <property type="evidence" value="ECO:0000318"/>
    <property type="project" value="GO_Central"/>
</dbReference>
<evidence type="ECO:0000256" key="4">
    <source>
        <dbReference type="ARBA" id="ARBA00022737"/>
    </source>
</evidence>
<dbReference type="InterPro" id="IPR011989">
    <property type="entry name" value="ARM-like"/>
</dbReference>
<comment type="subcellular location">
    <subcellularLocation>
        <location evidence="1">Cytoplasm</location>
    </subcellularLocation>
</comment>
<evidence type="ECO:0000259" key="6">
    <source>
        <dbReference type="Pfam" id="PF25574"/>
    </source>
</evidence>
<sequence length="567" mass="63946">MYITHQIWRYFYLVFKVFTINLFVTNRTQDQKDDIGNLPVAGVKPFVLKNISKHWRSCEAVKYAYGSYPEGLSDEQRSQRVGSDLVYLLQEARGENSGEKDRAVWTLSRLFELLHNPATYNSEISLNLTMLMEVLECYMYKDVCRFPHFRKKVCVAVYHLAKGYGKKKSPVLEPDHYPHIIRCLAAAGRSADPELASAAYKAVNELVKYSNPDGSSQMILPLLKVVWTKLIIGPLKSSVDAEPFALSSVDEEPFTLIGPLKSSVDAEPFALSSVDAEPFALICGCLQDIIQKLSSTSKTKLIVVENEYNIAWCLLKVFAFGSPTVYEKAMLATDAFACAIGIEFRKYMKRFYEYLEMGLKDRVQCSISVKVVGNICRVLDYELLPFCGSIMERLTSLYYEVPLKPLVFSCFGDMALAIGLHFEPYVSCMVHMMETAANEFAHIKNVNDKAMVEYGKRLKRSIFKAYSGILQGCKKSKAEIMVPYAPKLLKFIKVVARDPNRDLSLLKAAVALLRDLAVALGPNAEVIKDSAFCSEFLRECLNSGNKQLKDTATRTIKMTVHVLSIYR</sequence>
<dbReference type="GO" id="GO:0005634">
    <property type="term" value="C:nucleus"/>
    <property type="evidence" value="ECO:0000318"/>
    <property type="project" value="GO_Central"/>
</dbReference>